<sequence length="135" mass="15057">MRYALTALAPHLPLTGARLRALDAEAVQDLDQFVLRFGKLQDAIGMRLLPAVLAYLQEPYERRPMLDKLHRLEQLGYLDDAADWQRLRAIRNQFAHEYPDAPERNAAVLNTAVEAAAALESILARIEAGLGAQTP</sequence>
<reference evidence="1 2" key="1">
    <citation type="journal article" date="2020" name="Microorganisms">
        <title>Osmotic Adaptation and Compatible Solute Biosynthesis of Phototrophic Bacteria as Revealed from Genome Analyses.</title>
        <authorList>
            <person name="Imhoff J.F."/>
            <person name="Rahn T."/>
            <person name="Kunzel S."/>
            <person name="Keller A."/>
            <person name="Neulinger S.C."/>
        </authorList>
    </citation>
    <scope>NUCLEOTIDE SEQUENCE [LARGE SCALE GENOMIC DNA]</scope>
    <source>
        <strain evidence="1 2">DSM 6210</strain>
    </source>
</reference>
<evidence type="ECO:0000313" key="2">
    <source>
        <dbReference type="Proteomes" id="UP000748752"/>
    </source>
</evidence>
<evidence type="ECO:0000313" key="1">
    <source>
        <dbReference type="EMBL" id="MBK1629160.1"/>
    </source>
</evidence>
<dbReference type="Proteomes" id="UP000748752">
    <property type="component" value="Unassembled WGS sequence"/>
</dbReference>
<gene>
    <name evidence="1" type="ORF">CKO31_00115</name>
</gene>
<protein>
    <recommendedName>
        <fullName evidence="3">Nucleotidyltransferase</fullName>
    </recommendedName>
</protein>
<dbReference type="SUPFAM" id="SSF81593">
    <property type="entry name" value="Nucleotidyltransferase substrate binding subunit/domain"/>
    <property type="match status" value="1"/>
</dbReference>
<evidence type="ECO:0008006" key="3">
    <source>
        <dbReference type="Google" id="ProtNLM"/>
    </source>
</evidence>
<dbReference type="EMBL" id="NRRV01000001">
    <property type="protein sequence ID" value="MBK1629160.1"/>
    <property type="molecule type" value="Genomic_DNA"/>
</dbReference>
<accession>A0ABS1CB42</accession>
<organism evidence="1 2">
    <name type="scientific">Thiohalocapsa halophila</name>
    <dbReference type="NCBI Taxonomy" id="69359"/>
    <lineage>
        <taxon>Bacteria</taxon>
        <taxon>Pseudomonadati</taxon>
        <taxon>Pseudomonadota</taxon>
        <taxon>Gammaproteobacteria</taxon>
        <taxon>Chromatiales</taxon>
        <taxon>Chromatiaceae</taxon>
        <taxon>Thiohalocapsa</taxon>
    </lineage>
</organism>
<keyword evidence="2" id="KW-1185">Reference proteome</keyword>
<proteinExistence type="predicted"/>
<dbReference type="Gene3D" id="1.20.120.330">
    <property type="entry name" value="Nucleotidyltransferases domain 2"/>
    <property type="match status" value="1"/>
</dbReference>
<comment type="caution">
    <text evidence="1">The sequence shown here is derived from an EMBL/GenBank/DDBJ whole genome shotgun (WGS) entry which is preliminary data.</text>
</comment>
<name>A0ABS1CB42_9GAMM</name>